<sequence>MAESEGVFTTAQARRLGIPRDALHDAFSSGRVERIMHGAYRLVGSGASYTDELVALWKLTAPKQFTHEHIQPGNWDGVTAGGATAASLLEISDFHLSPYRLYAPKRINSRNPSASFALRIIQRDEVVFIHGLLVTRPERTVSDLVIDDEDLSLIADVLRDASHKFPEFNYARLLGFLEDFYGEERAQEIYQQLLFDARISAESSTR</sequence>
<proteinExistence type="predicted"/>
<keyword evidence="3" id="KW-1185">Reference proteome</keyword>
<reference evidence="2" key="1">
    <citation type="submission" date="2022-06" db="EMBL/GenBank/DDBJ databases">
        <title>Complete Genome Sequence of Arcanobacterium pinnipediorum strain DSM 28752 isolated from a harbour seal.</title>
        <authorList>
            <person name="Borowiak M."/>
            <person name="Kreitlow A."/>
            <person name="Alssahen M."/>
            <person name="Malorny B."/>
            <person name="Laemmler C."/>
            <person name="Prenger-Berninghoff E."/>
            <person name="Siebert U."/>
            <person name="Ploetz M."/>
            <person name="Abdulmawjood A."/>
        </authorList>
    </citation>
    <scope>NUCLEOTIDE SEQUENCE</scope>
    <source>
        <strain evidence="2">DSM 28752</strain>
    </source>
</reference>
<name>A0ABY5AK61_9ACTO</name>
<dbReference type="Proteomes" id="UP001056109">
    <property type="component" value="Chromosome"/>
</dbReference>
<evidence type="ECO:0000259" key="1">
    <source>
        <dbReference type="Pfam" id="PF13338"/>
    </source>
</evidence>
<dbReference type="EMBL" id="CP099547">
    <property type="protein sequence ID" value="USR80247.1"/>
    <property type="molecule type" value="Genomic_DNA"/>
</dbReference>
<gene>
    <name evidence="2" type="ORF">NG665_06335</name>
</gene>
<accession>A0ABY5AK61</accession>
<organism evidence="2 3">
    <name type="scientific">Arcanobacterium pinnipediorum</name>
    <dbReference type="NCBI Taxonomy" id="1503041"/>
    <lineage>
        <taxon>Bacteria</taxon>
        <taxon>Bacillati</taxon>
        <taxon>Actinomycetota</taxon>
        <taxon>Actinomycetes</taxon>
        <taxon>Actinomycetales</taxon>
        <taxon>Actinomycetaceae</taxon>
        <taxon>Arcanobacterium</taxon>
    </lineage>
</organism>
<evidence type="ECO:0000313" key="2">
    <source>
        <dbReference type="EMBL" id="USR80247.1"/>
    </source>
</evidence>
<feature type="domain" description="AbiEi antitoxin N-terminal" evidence="1">
    <location>
        <begin position="6"/>
        <end position="43"/>
    </location>
</feature>
<evidence type="ECO:0000313" key="3">
    <source>
        <dbReference type="Proteomes" id="UP001056109"/>
    </source>
</evidence>
<dbReference type="Pfam" id="PF13338">
    <property type="entry name" value="AbiEi_4"/>
    <property type="match status" value="1"/>
</dbReference>
<dbReference type="RefSeq" id="WP_252674096.1">
    <property type="nucleotide sequence ID" value="NZ_CP099547.1"/>
</dbReference>
<protein>
    <submittedName>
        <fullName evidence="2">Type IV toxin-antitoxin system AbiEi family antitoxin domain-containing protein</fullName>
    </submittedName>
</protein>
<dbReference type="InterPro" id="IPR025159">
    <property type="entry name" value="AbiEi_N"/>
</dbReference>